<sequence length="1568" mass="173073">MYYVCKGCSDCVEGGCTACSKCCKSVETACDSVCQGLGTCLGSVCVPCAVIWSRPLGMYVVLCWAFNLPALIASVYSLVQAEDCVRNLKALLLGNAIFSFVHAGFALYLQTRLFHGLQKAAEGLAQPPTAKEQMKRAWDIILYDFGFLFYLFVFFGSFGFNCYASGWAFSCGADFLAFLPSLLLILFFLAAMQFAVLWFFVLSCTDCCQSSPIARVVLGVKPSHPSQTAPPTVVGQPVVGKPAGPPQQQMPGASPAQAMYVPAQPQQPQQAYTPTAPPAASSNSPAGQEKPSAGQQAAQTAAAGAAVAFDMGKAGLKKVGGWLQKKYFDQELVTGTTSSDCQGQVEELLCTADVATEDRAIFDAEQMMLKTLEGSKDSTACADCDGVAGPDNAGVAQKIRIESDRNGAVLKGFVSDNGDNVLLSWAQDFCALGEHVKGQLCYYEGHLAKPGESFPQQLQQKLETDFTRRGQALVERGVLKENTEIAKGSPSAVQALFQMLQELMRLHESCMEEGQDLRWKIKVEINQNCACTKYHDDSVKVRFAMTLAGDGTVLADNAQVDWNYYEACEGIIPELAENPDAKAEAAHRIIETWNERVCKGYTETQPGDVVIMKGGKLTKFPCLHRAPYSAGEGRNPARFLITIDHIPADELQEFVDMDLVDDEDEEMIEASEAKPAADGLLPVTVLSGFLGAGKTTLLSHVLQNQEGLRVAVIVNDMAEVNIDGLLVKDSKVLAGEDKMLEMQNGCICCTLRQDLIENVTQLAKEKRFDYLLIESTGISEPMPVATTFVAEHEGKNLLGSVARLDTLVTVVDAVNFFKDYNNGVEKLRERSALGAEATDERTISSLLTDQVECANLIVLNKMDLVKESDASVLEGFCKKLNPKAKIIRSRFGKVDLKLLLDTKSFDMAEAEEMPGWYQELQGNHVPETIEYGISSFVFRSQKPFHPTRLNKLLRRGLDRVLRSKGVLWVAGLNVHCLVWHQAGETLSIDDGAQWLAATDLAEWPPELESYKTSTYGDRRQELVVIGQQLDQTALRKQLEQALVTEEEFQMGPQVWDKWPNVFKPQKAAAFSAKQCGAEAYLIFETRSGRDKALSTLSRGFSFRGNHLSMAVARHEPRSIQWQNYDRSPHSLKWWKISKGIGCIIFGLIVWACIFYLPYAWSIFTFNYEGGRQPGIIYSLSFSIIVVVGNVSMYQICAAVADHVGFKYKETREACYMILYFISITLNVLLDLVMTYFMSFAIMVHLGFRTHDGIPLTKLPYFVQRFEAYAIQRAMGQNLYDYAFPSTFLLPFLGEPVMAVCGLLRLGILVVRSHPELSQRAAMVLLAAPDFEFGRYADTLVNVVLAVTMFFFPGGYTHWIFFMLAVSQAYIYLLDHYRVLRVVPASTFASMQIDWWCQVLLAPCCGLLAACLIFKGNCQGLGFCLDPSRLVLACMAAWLVHCVIHLLLLIFVVPLGDTSLPVKGQDPIRYQQVAAAEPCNWFSANAVHCLRSKYIHCDDPSSSFFTPGQESTMQINEAIGCFFSAKAAKVENASDFDIRLPAALSRWNCALPAATFWKKAEDGTSDPPS</sequence>
<proteinExistence type="inferred from homology"/>
<dbReference type="InterPro" id="IPR051927">
    <property type="entry name" value="Zn_Chap_cDPG_Synth"/>
</dbReference>
<comment type="similarity">
    <text evidence="4">Belongs to the SIMIBI class G3E GTPase family. ZNG1 subfamily.</text>
</comment>
<dbReference type="Proteomes" id="UP001152797">
    <property type="component" value="Unassembled WGS sequence"/>
</dbReference>
<feature type="transmembrane region" description="Helical" evidence="7">
    <location>
        <begin position="141"/>
        <end position="169"/>
    </location>
</feature>
<dbReference type="Pfam" id="PF07683">
    <property type="entry name" value="CobW_C"/>
    <property type="match status" value="1"/>
</dbReference>
<keyword evidence="11" id="KW-1185">Reference proteome</keyword>
<feature type="transmembrane region" description="Helical" evidence="7">
    <location>
        <begin position="59"/>
        <end position="79"/>
    </location>
</feature>
<dbReference type="PANTHER" id="PTHR43603:SF1">
    <property type="entry name" value="ZINC-REGULATED GTPASE METALLOPROTEIN ACTIVATOR 1"/>
    <property type="match status" value="1"/>
</dbReference>
<dbReference type="EMBL" id="CAMXCT030003779">
    <property type="protein sequence ID" value="CAL4793465.1"/>
    <property type="molecule type" value="Genomic_DNA"/>
</dbReference>
<protein>
    <recommendedName>
        <fullName evidence="8">CobW C-terminal domain-containing protein</fullName>
    </recommendedName>
</protein>
<feature type="transmembrane region" description="Helical" evidence="7">
    <location>
        <begin position="175"/>
        <end position="201"/>
    </location>
</feature>
<evidence type="ECO:0000256" key="5">
    <source>
        <dbReference type="ARBA" id="ARBA00049117"/>
    </source>
</evidence>
<feature type="compositionally biased region" description="Low complexity" evidence="6">
    <location>
        <begin position="246"/>
        <end position="280"/>
    </location>
</feature>
<evidence type="ECO:0000256" key="1">
    <source>
        <dbReference type="ARBA" id="ARBA00022741"/>
    </source>
</evidence>
<evidence type="ECO:0000259" key="8">
    <source>
        <dbReference type="SMART" id="SM00833"/>
    </source>
</evidence>
<dbReference type="Gene3D" id="3.30.1220.10">
    <property type="entry name" value="CobW-like, C-terminal domain"/>
    <property type="match status" value="1"/>
</dbReference>
<feature type="domain" description="CobW C-terminal" evidence="8">
    <location>
        <begin position="933"/>
        <end position="1042"/>
    </location>
</feature>
<comment type="caution">
    <text evidence="9">The sequence shown here is derived from an EMBL/GenBank/DDBJ whole genome shotgun (WGS) entry which is preliminary data.</text>
</comment>
<dbReference type="Pfam" id="PF08856">
    <property type="entry name" value="DUF1826"/>
    <property type="match status" value="1"/>
</dbReference>
<dbReference type="EMBL" id="CAMXCT020003779">
    <property type="protein sequence ID" value="CAL1159528.1"/>
    <property type="molecule type" value="Genomic_DNA"/>
</dbReference>
<accession>A0A9P1DCM2</accession>
<dbReference type="OrthoDB" id="272672at2759"/>
<reference evidence="10" key="2">
    <citation type="submission" date="2024-04" db="EMBL/GenBank/DDBJ databases">
        <authorList>
            <person name="Chen Y."/>
            <person name="Shah S."/>
            <person name="Dougan E. K."/>
            <person name="Thang M."/>
            <person name="Chan C."/>
        </authorList>
    </citation>
    <scope>NUCLEOTIDE SEQUENCE [LARGE SCALE GENOMIC DNA]</scope>
</reference>
<evidence type="ECO:0000256" key="2">
    <source>
        <dbReference type="ARBA" id="ARBA00022801"/>
    </source>
</evidence>
<keyword evidence="7" id="KW-0812">Transmembrane</keyword>
<comment type="catalytic activity">
    <reaction evidence="5">
        <text>GTP + H2O = GDP + phosphate + H(+)</text>
        <dbReference type="Rhea" id="RHEA:19669"/>
        <dbReference type="ChEBI" id="CHEBI:15377"/>
        <dbReference type="ChEBI" id="CHEBI:15378"/>
        <dbReference type="ChEBI" id="CHEBI:37565"/>
        <dbReference type="ChEBI" id="CHEBI:43474"/>
        <dbReference type="ChEBI" id="CHEBI:58189"/>
    </reaction>
    <physiologicalReaction direction="left-to-right" evidence="5">
        <dbReference type="Rhea" id="RHEA:19670"/>
    </physiologicalReaction>
</comment>
<evidence type="ECO:0000313" key="10">
    <source>
        <dbReference type="EMBL" id="CAL1159528.1"/>
    </source>
</evidence>
<dbReference type="PANTHER" id="PTHR43603">
    <property type="entry name" value="COBW DOMAIN-CONTAINING PROTEIN DDB_G0274527"/>
    <property type="match status" value="1"/>
</dbReference>
<keyword evidence="1" id="KW-0547">Nucleotide-binding</keyword>
<evidence type="ECO:0000313" key="11">
    <source>
        <dbReference type="Proteomes" id="UP001152797"/>
    </source>
</evidence>
<evidence type="ECO:0000313" key="9">
    <source>
        <dbReference type="EMBL" id="CAI4006153.1"/>
    </source>
</evidence>
<dbReference type="Pfam" id="PF02492">
    <property type="entry name" value="cobW"/>
    <property type="match status" value="1"/>
</dbReference>
<keyword evidence="2" id="KW-0378">Hydrolase</keyword>
<feature type="transmembrane region" description="Helical" evidence="7">
    <location>
        <begin position="91"/>
        <end position="109"/>
    </location>
</feature>
<keyword evidence="7" id="KW-0472">Membrane</keyword>
<feature type="region of interest" description="Disordered" evidence="6">
    <location>
        <begin position="225"/>
        <end position="298"/>
    </location>
</feature>
<evidence type="ECO:0000256" key="4">
    <source>
        <dbReference type="ARBA" id="ARBA00034320"/>
    </source>
</evidence>
<gene>
    <name evidence="9" type="ORF">C1SCF055_LOCUS31817</name>
</gene>
<dbReference type="InterPro" id="IPR003495">
    <property type="entry name" value="CobW/HypB/UreG_nucleotide-bd"/>
</dbReference>
<dbReference type="GO" id="GO:0000166">
    <property type="term" value="F:nucleotide binding"/>
    <property type="evidence" value="ECO:0007669"/>
    <property type="project" value="UniProtKB-KW"/>
</dbReference>
<feature type="transmembrane region" description="Helical" evidence="7">
    <location>
        <begin position="1217"/>
        <end position="1247"/>
    </location>
</feature>
<evidence type="ECO:0000256" key="7">
    <source>
        <dbReference type="SAM" id="Phobius"/>
    </source>
</evidence>
<dbReference type="EMBL" id="CAMXCT010003779">
    <property type="protein sequence ID" value="CAI4006153.1"/>
    <property type="molecule type" value="Genomic_DNA"/>
</dbReference>
<evidence type="ECO:0000256" key="6">
    <source>
        <dbReference type="SAM" id="MobiDB-lite"/>
    </source>
</evidence>
<reference evidence="9" key="1">
    <citation type="submission" date="2022-10" db="EMBL/GenBank/DDBJ databases">
        <authorList>
            <person name="Chen Y."/>
            <person name="Dougan E. K."/>
            <person name="Chan C."/>
            <person name="Rhodes N."/>
            <person name="Thang M."/>
        </authorList>
    </citation>
    <scope>NUCLEOTIDE SEQUENCE</scope>
</reference>
<dbReference type="InterPro" id="IPR036627">
    <property type="entry name" value="CobW-likC_sf"/>
</dbReference>
<dbReference type="Gene3D" id="3.40.50.300">
    <property type="entry name" value="P-loop containing nucleotide triphosphate hydrolases"/>
    <property type="match status" value="1"/>
</dbReference>
<name>A0A9P1DCM2_9DINO</name>
<feature type="transmembrane region" description="Helical" evidence="7">
    <location>
        <begin position="1140"/>
        <end position="1163"/>
    </location>
</feature>
<dbReference type="CDD" id="cd03112">
    <property type="entry name" value="CobW-like"/>
    <property type="match status" value="1"/>
</dbReference>
<dbReference type="InterPro" id="IPR014955">
    <property type="entry name" value="DUF1826"/>
</dbReference>
<dbReference type="SUPFAM" id="SSF52540">
    <property type="entry name" value="P-loop containing nucleoside triphosphate hydrolases"/>
    <property type="match status" value="1"/>
</dbReference>
<dbReference type="SMART" id="SM00833">
    <property type="entry name" value="CobW_C"/>
    <property type="match status" value="1"/>
</dbReference>
<feature type="transmembrane region" description="Helical" evidence="7">
    <location>
        <begin position="1394"/>
        <end position="1414"/>
    </location>
</feature>
<feature type="transmembrane region" description="Helical" evidence="7">
    <location>
        <begin position="1175"/>
        <end position="1196"/>
    </location>
</feature>
<keyword evidence="3" id="KW-0143">Chaperone</keyword>
<dbReference type="InterPro" id="IPR027417">
    <property type="entry name" value="P-loop_NTPase"/>
</dbReference>
<keyword evidence="7" id="KW-1133">Transmembrane helix</keyword>
<dbReference type="GO" id="GO:0016787">
    <property type="term" value="F:hydrolase activity"/>
    <property type="evidence" value="ECO:0007669"/>
    <property type="project" value="UniProtKB-KW"/>
</dbReference>
<dbReference type="InterPro" id="IPR011629">
    <property type="entry name" value="CobW-like_C"/>
</dbReference>
<organism evidence="9">
    <name type="scientific">Cladocopium goreaui</name>
    <dbReference type="NCBI Taxonomy" id="2562237"/>
    <lineage>
        <taxon>Eukaryota</taxon>
        <taxon>Sar</taxon>
        <taxon>Alveolata</taxon>
        <taxon>Dinophyceae</taxon>
        <taxon>Suessiales</taxon>
        <taxon>Symbiodiniaceae</taxon>
        <taxon>Cladocopium</taxon>
    </lineage>
</organism>
<feature type="transmembrane region" description="Helical" evidence="7">
    <location>
        <begin position="1332"/>
        <end position="1351"/>
    </location>
</feature>
<evidence type="ECO:0000256" key="3">
    <source>
        <dbReference type="ARBA" id="ARBA00023186"/>
    </source>
</evidence>
<feature type="transmembrane region" description="Helical" evidence="7">
    <location>
        <begin position="1429"/>
        <end position="1452"/>
    </location>
</feature>